<evidence type="ECO:0000313" key="3">
    <source>
        <dbReference type="EMBL" id="KZP09238.1"/>
    </source>
</evidence>
<proteinExistence type="predicted"/>
<evidence type="ECO:0000313" key="4">
    <source>
        <dbReference type="EMBL" id="KZP16408.1"/>
    </source>
</evidence>
<name>A0A165Y5U6_9AGAM</name>
<protein>
    <submittedName>
        <fullName evidence="3">Uncharacterized protein</fullName>
    </submittedName>
</protein>
<dbReference type="EMBL" id="KV417705">
    <property type="protein sequence ID" value="KZP09238.1"/>
    <property type="molecule type" value="Genomic_DNA"/>
</dbReference>
<keyword evidence="2" id="KW-0732">Signal</keyword>
<sequence length="174" mass="18023">MSYVLAPSALFALLSVLSLPQPARADCLRYSGGFGEEECDDNGLTPLDSRLIMMGILLGLVFLFGGAALLIRRQKQKKALAAMAMMGNNGTGPEMGFTYTPAQLEAGAGAGLKYPAQAAYPFTGGPAYGYGAGNDARGGGGFGAPPSYPAPLYRAPEGPPPAFGGEKEMFRGVY</sequence>
<feature type="signal peptide" evidence="2">
    <location>
        <begin position="1"/>
        <end position="25"/>
    </location>
</feature>
<evidence type="ECO:0000313" key="5">
    <source>
        <dbReference type="Proteomes" id="UP000076532"/>
    </source>
</evidence>
<evidence type="ECO:0000256" key="2">
    <source>
        <dbReference type="SAM" id="SignalP"/>
    </source>
</evidence>
<keyword evidence="1" id="KW-0812">Transmembrane</keyword>
<keyword evidence="5" id="KW-1185">Reference proteome</keyword>
<dbReference type="Proteomes" id="UP000076532">
    <property type="component" value="Unassembled WGS sequence"/>
</dbReference>
<reference evidence="3 5" key="1">
    <citation type="journal article" date="2016" name="Mol. Biol. Evol.">
        <title>Comparative Genomics of Early-Diverging Mushroom-Forming Fungi Provides Insights into the Origins of Lignocellulose Decay Capabilities.</title>
        <authorList>
            <person name="Nagy L.G."/>
            <person name="Riley R."/>
            <person name="Tritt A."/>
            <person name="Adam C."/>
            <person name="Daum C."/>
            <person name="Floudas D."/>
            <person name="Sun H."/>
            <person name="Yadav J.S."/>
            <person name="Pangilinan J."/>
            <person name="Larsson K.H."/>
            <person name="Matsuura K."/>
            <person name="Barry K."/>
            <person name="Labutti K."/>
            <person name="Kuo R."/>
            <person name="Ohm R.A."/>
            <person name="Bhattacharya S.S."/>
            <person name="Shirouzu T."/>
            <person name="Yoshinaga Y."/>
            <person name="Martin F.M."/>
            <person name="Grigoriev I.V."/>
            <person name="Hibbett D.S."/>
        </authorList>
    </citation>
    <scope>NUCLEOTIDE SEQUENCE [LARGE SCALE GENOMIC DNA]</scope>
    <source>
        <strain evidence="3 5">CBS 109695</strain>
    </source>
</reference>
<keyword evidence="1" id="KW-1133">Transmembrane helix</keyword>
<organism evidence="3 5">
    <name type="scientific">Athelia psychrophila</name>
    <dbReference type="NCBI Taxonomy" id="1759441"/>
    <lineage>
        <taxon>Eukaryota</taxon>
        <taxon>Fungi</taxon>
        <taxon>Dikarya</taxon>
        <taxon>Basidiomycota</taxon>
        <taxon>Agaricomycotina</taxon>
        <taxon>Agaricomycetes</taxon>
        <taxon>Agaricomycetidae</taxon>
        <taxon>Atheliales</taxon>
        <taxon>Atheliaceae</taxon>
        <taxon>Athelia</taxon>
    </lineage>
</organism>
<accession>A0A165Y5U6</accession>
<feature type="transmembrane region" description="Helical" evidence="1">
    <location>
        <begin position="49"/>
        <end position="71"/>
    </location>
</feature>
<keyword evidence="1" id="KW-0472">Membrane</keyword>
<dbReference type="EMBL" id="KV417593">
    <property type="protein sequence ID" value="KZP16408.1"/>
    <property type="molecule type" value="Genomic_DNA"/>
</dbReference>
<feature type="chain" id="PRO_5007997361" evidence="2">
    <location>
        <begin position="26"/>
        <end position="174"/>
    </location>
</feature>
<dbReference type="AlphaFoldDB" id="A0A165Y5U6"/>
<evidence type="ECO:0000256" key="1">
    <source>
        <dbReference type="SAM" id="Phobius"/>
    </source>
</evidence>
<gene>
    <name evidence="4" type="ORF">FIBSPDRAFT_865912</name>
    <name evidence="3" type="ORF">FIBSPDRAFT_873845</name>
</gene>